<dbReference type="OrthoDB" id="3400316at2759"/>
<dbReference type="STRING" id="27349.A0A0L6VPK3"/>
<sequence length="133" mass="15034">AGPLELPQWDQSGSTKSMSEHLFCKHQLLNPGKVESGLQDIFSVMINKQKTNHNCKGITLNYLKKAITYLISNADLPFAFVGLGNLFFSRKTVAMEAHYFHNSHSHHIKNVFKNIKQIGFTLDVWTSPNTIAF</sequence>
<feature type="non-terminal residue" evidence="1">
    <location>
        <position position="1"/>
    </location>
</feature>
<proteinExistence type="predicted"/>
<keyword evidence="2" id="KW-1185">Reference proteome</keyword>
<reference evidence="1 2" key="1">
    <citation type="submission" date="2015-08" db="EMBL/GenBank/DDBJ databases">
        <title>Next Generation Sequencing and Analysis of the Genome of Puccinia sorghi L Schw, the Causal Agent of Maize Common Rust.</title>
        <authorList>
            <person name="Rochi L."/>
            <person name="Burguener G."/>
            <person name="Darino M."/>
            <person name="Turjanski A."/>
            <person name="Kreff E."/>
            <person name="Dieguez M.J."/>
            <person name="Sacco F."/>
        </authorList>
    </citation>
    <scope>NUCLEOTIDE SEQUENCE [LARGE SCALE GENOMIC DNA]</scope>
    <source>
        <strain evidence="1 2">RO10H11247</strain>
    </source>
</reference>
<protein>
    <submittedName>
        <fullName evidence="1">Uncharacterized protein</fullName>
    </submittedName>
</protein>
<evidence type="ECO:0000313" key="1">
    <source>
        <dbReference type="EMBL" id="KNZ62644.1"/>
    </source>
</evidence>
<organism evidence="1 2">
    <name type="scientific">Puccinia sorghi</name>
    <dbReference type="NCBI Taxonomy" id="27349"/>
    <lineage>
        <taxon>Eukaryota</taxon>
        <taxon>Fungi</taxon>
        <taxon>Dikarya</taxon>
        <taxon>Basidiomycota</taxon>
        <taxon>Pucciniomycotina</taxon>
        <taxon>Pucciniomycetes</taxon>
        <taxon>Pucciniales</taxon>
        <taxon>Pucciniaceae</taxon>
        <taxon>Puccinia</taxon>
    </lineage>
</organism>
<name>A0A0L6VPK3_9BASI</name>
<gene>
    <name evidence="1" type="ORF">VP01_12434g1</name>
</gene>
<accession>A0A0L6VPK3</accession>
<comment type="caution">
    <text evidence="1">The sequence shown here is derived from an EMBL/GenBank/DDBJ whole genome shotgun (WGS) entry which is preliminary data.</text>
</comment>
<evidence type="ECO:0000313" key="2">
    <source>
        <dbReference type="Proteomes" id="UP000037035"/>
    </source>
</evidence>
<dbReference type="AlphaFoldDB" id="A0A0L6VPK3"/>
<dbReference type="VEuPathDB" id="FungiDB:VP01_12434g1"/>
<dbReference type="Proteomes" id="UP000037035">
    <property type="component" value="Unassembled WGS sequence"/>
</dbReference>
<dbReference type="EMBL" id="LAVV01002704">
    <property type="protein sequence ID" value="KNZ62644.1"/>
    <property type="molecule type" value="Genomic_DNA"/>
</dbReference>